<reference evidence="1" key="1">
    <citation type="submission" date="2022-01" db="EMBL/GenBank/DDBJ databases">
        <title>Paenibacillus spongiae sp. nov., isolated from marine sponge.</title>
        <authorList>
            <person name="Li Z."/>
            <person name="Zhang M."/>
        </authorList>
    </citation>
    <scope>NUCLEOTIDE SEQUENCE</scope>
    <source>
        <strain evidence="1">PHS-Z3</strain>
    </source>
</reference>
<dbReference type="RefSeq" id="WP_258388803.1">
    <property type="nucleotide sequence ID" value="NZ_CP091430.1"/>
</dbReference>
<dbReference type="EMBL" id="CP091430">
    <property type="protein sequence ID" value="UVI32753.1"/>
    <property type="molecule type" value="Genomic_DNA"/>
</dbReference>
<organism evidence="1 2">
    <name type="scientific">Paenibacillus spongiae</name>
    <dbReference type="NCBI Taxonomy" id="2909671"/>
    <lineage>
        <taxon>Bacteria</taxon>
        <taxon>Bacillati</taxon>
        <taxon>Bacillota</taxon>
        <taxon>Bacilli</taxon>
        <taxon>Bacillales</taxon>
        <taxon>Paenibacillaceae</taxon>
        <taxon>Paenibacillus</taxon>
    </lineage>
</organism>
<keyword evidence="2" id="KW-1185">Reference proteome</keyword>
<dbReference type="Proteomes" id="UP001057877">
    <property type="component" value="Chromosome"/>
</dbReference>
<evidence type="ECO:0000313" key="1">
    <source>
        <dbReference type="EMBL" id="UVI32753.1"/>
    </source>
</evidence>
<gene>
    <name evidence="1" type="ORF">L1F29_13390</name>
</gene>
<dbReference type="Pfam" id="PF14091">
    <property type="entry name" value="DUF4269"/>
    <property type="match status" value="1"/>
</dbReference>
<dbReference type="InterPro" id="IPR025365">
    <property type="entry name" value="DUF4269"/>
</dbReference>
<evidence type="ECO:0000313" key="2">
    <source>
        <dbReference type="Proteomes" id="UP001057877"/>
    </source>
</evidence>
<protein>
    <submittedName>
        <fullName evidence="1">DUF4269 domain-containing protein</fullName>
    </submittedName>
</protein>
<accession>A0ABY5SGP6</accession>
<sequence>MIYHENRFFSLDYLSVGNDRQKHAYRVLNELGTLESLQPYHPLLVGTVPIGIDIAGSDLDIICEARDMDRFEETVKQLYQTYENYRLRRRSVHGIERIVAGFTYEGWPIEIFGQPVVTTHQNGFRHMVVEYRILEALNDEGKARIRQLKETGLGTEPAFGVYLSIQDDPYPFLLRMYDWEDEELLAFLHNLSKDMKA</sequence>
<proteinExistence type="predicted"/>
<name>A0ABY5SGP6_9BACL</name>